<dbReference type="STRING" id="1432141.A0A015IHN7"/>
<protein>
    <submittedName>
        <fullName evidence="4">Sepiapterin reductase family protein</fullName>
    </submittedName>
</protein>
<evidence type="ECO:0000256" key="2">
    <source>
        <dbReference type="ARBA" id="ARBA00022857"/>
    </source>
</evidence>
<dbReference type="AlphaFoldDB" id="A0A015IHN7"/>
<sequence>MTAKSILVTGASRGIGRAAVIELIKKFNNNVVAISRTEKDLIELKQYVENDLNGKGKIEIVIGDVTEERVINEAIEKSVKTWGKLDGVIANAGTLSIGTVANTDIDEWKRSYDVNFFSIVNLIKKSLVQLKQNKGVFVSVSSGAATNEYYGWAAYSTTKAALNMLTTTFALEEPDVVAISIRPGVVDTDMQKLIREKGMEMGMNKSEHDKFISLYKSNNLVPADQPAHILASLASCAGEKIDTIKSLSGKFLSWDDPIMISHRKN</sequence>
<dbReference type="EMBL" id="JEMT01027577">
    <property type="protein sequence ID" value="EXX56682.1"/>
    <property type="molecule type" value="Genomic_DNA"/>
</dbReference>
<proteinExistence type="inferred from homology"/>
<evidence type="ECO:0000256" key="1">
    <source>
        <dbReference type="ARBA" id="ARBA00006484"/>
    </source>
</evidence>
<dbReference type="GO" id="GO:0050664">
    <property type="term" value="F:oxidoreductase activity, acting on NAD(P)H, oxygen as acceptor"/>
    <property type="evidence" value="ECO:0007669"/>
    <property type="project" value="TreeGrafter"/>
</dbReference>
<keyword evidence="5" id="KW-1185">Reference proteome</keyword>
<gene>
    <name evidence="4" type="ORF">RirG_213900</name>
</gene>
<name>A0A015IHN7_RHIIW</name>
<dbReference type="InterPro" id="IPR036291">
    <property type="entry name" value="NAD(P)-bd_dom_sf"/>
</dbReference>
<accession>A0A015IHN7</accession>
<evidence type="ECO:0000313" key="4">
    <source>
        <dbReference type="EMBL" id="EXX56682.1"/>
    </source>
</evidence>
<dbReference type="Pfam" id="PF00106">
    <property type="entry name" value="adh_short"/>
    <property type="match status" value="1"/>
</dbReference>
<comment type="similarity">
    <text evidence="1">Belongs to the short-chain dehydrogenases/reductases (SDR) family.</text>
</comment>
<dbReference type="Gene3D" id="3.40.50.720">
    <property type="entry name" value="NAD(P)-binding Rossmann-like Domain"/>
    <property type="match status" value="1"/>
</dbReference>
<keyword evidence="2" id="KW-0521">NADP</keyword>
<dbReference type="HOGENOM" id="CLU_010194_2_11_1"/>
<organism evidence="4 5">
    <name type="scientific">Rhizophagus irregularis (strain DAOM 197198w)</name>
    <name type="common">Glomus intraradices</name>
    <dbReference type="NCBI Taxonomy" id="1432141"/>
    <lineage>
        <taxon>Eukaryota</taxon>
        <taxon>Fungi</taxon>
        <taxon>Fungi incertae sedis</taxon>
        <taxon>Mucoromycota</taxon>
        <taxon>Glomeromycotina</taxon>
        <taxon>Glomeromycetes</taxon>
        <taxon>Glomerales</taxon>
        <taxon>Glomeraceae</taxon>
        <taxon>Rhizophagus</taxon>
    </lineage>
</organism>
<dbReference type="InterPro" id="IPR020904">
    <property type="entry name" value="Sc_DH/Rdtase_CS"/>
</dbReference>
<comment type="caution">
    <text evidence="4">The sequence shown here is derived from an EMBL/GenBank/DDBJ whole genome shotgun (WGS) entry which is preliminary data.</text>
</comment>
<dbReference type="PANTHER" id="PTHR43008">
    <property type="entry name" value="BENZIL REDUCTASE"/>
    <property type="match status" value="1"/>
</dbReference>
<dbReference type="OrthoDB" id="153074at2759"/>
<dbReference type="PANTHER" id="PTHR43008:SF8">
    <property type="entry name" value="BENZIL REDUCTASE ((S)-BENZOIN FORMING) IRC24"/>
    <property type="match status" value="1"/>
</dbReference>
<dbReference type="PROSITE" id="PS00061">
    <property type="entry name" value="ADH_SHORT"/>
    <property type="match status" value="1"/>
</dbReference>
<dbReference type="InterPro" id="IPR002347">
    <property type="entry name" value="SDR_fam"/>
</dbReference>
<keyword evidence="3" id="KW-0560">Oxidoreductase</keyword>
<dbReference type="SUPFAM" id="SSF51735">
    <property type="entry name" value="NAD(P)-binding Rossmann-fold domains"/>
    <property type="match status" value="1"/>
</dbReference>
<evidence type="ECO:0000313" key="5">
    <source>
        <dbReference type="Proteomes" id="UP000022910"/>
    </source>
</evidence>
<dbReference type="FunFam" id="3.40.50.720:FF:000281">
    <property type="entry name" value="Uncharacterized oxidoreductase YIR035C"/>
    <property type="match status" value="1"/>
</dbReference>
<dbReference type="SMR" id="A0A015IHN7"/>
<dbReference type="PRINTS" id="PR00081">
    <property type="entry name" value="GDHRDH"/>
</dbReference>
<evidence type="ECO:0000256" key="3">
    <source>
        <dbReference type="ARBA" id="ARBA00023002"/>
    </source>
</evidence>
<reference evidence="4 5" key="1">
    <citation type="submission" date="2014-02" db="EMBL/GenBank/DDBJ databases">
        <title>Single nucleus genome sequencing reveals high similarity among nuclei of an endomycorrhizal fungus.</title>
        <authorList>
            <person name="Lin K."/>
            <person name="Geurts R."/>
            <person name="Zhang Z."/>
            <person name="Limpens E."/>
            <person name="Saunders D.G."/>
            <person name="Mu D."/>
            <person name="Pang E."/>
            <person name="Cao H."/>
            <person name="Cha H."/>
            <person name="Lin T."/>
            <person name="Zhou Q."/>
            <person name="Shang Y."/>
            <person name="Li Y."/>
            <person name="Ivanov S."/>
            <person name="Sharma T."/>
            <person name="Velzen R.V."/>
            <person name="Ruijter N.D."/>
            <person name="Aanen D.K."/>
            <person name="Win J."/>
            <person name="Kamoun S."/>
            <person name="Bisseling T."/>
            <person name="Huang S."/>
        </authorList>
    </citation>
    <scope>NUCLEOTIDE SEQUENCE [LARGE SCALE GENOMIC DNA]</scope>
    <source>
        <strain evidence="5">DAOM197198w</strain>
    </source>
</reference>
<dbReference type="Proteomes" id="UP000022910">
    <property type="component" value="Unassembled WGS sequence"/>
</dbReference>
<dbReference type="OMA" id="SHVDEWR"/>